<dbReference type="GO" id="GO:0008270">
    <property type="term" value="F:zinc ion binding"/>
    <property type="evidence" value="ECO:0007669"/>
    <property type="project" value="UniProtKB-KW"/>
</dbReference>
<dbReference type="GO" id="GO:0003676">
    <property type="term" value="F:nucleic acid binding"/>
    <property type="evidence" value="ECO:0007669"/>
    <property type="project" value="InterPro"/>
</dbReference>
<dbReference type="InterPro" id="IPR039727">
    <property type="entry name" value="SE/Ars2"/>
</dbReference>
<dbReference type="PANTHER" id="PTHR13165">
    <property type="entry name" value="ARSENITE-RESISTANCE PROTEIN 2"/>
    <property type="match status" value="1"/>
</dbReference>
<proteinExistence type="inferred from homology"/>
<evidence type="ECO:0000256" key="4">
    <source>
        <dbReference type="PROSITE-ProRule" id="PRU00042"/>
    </source>
</evidence>
<dbReference type="STRING" id="77020.A0A0M9VR59"/>
<dbReference type="VEuPathDB" id="FungiDB:Malapachy_3098"/>
<dbReference type="PANTHER" id="PTHR13165:SF0">
    <property type="entry name" value="SERRATE RNA EFFECTOR MOLECULE HOMOLOG"/>
    <property type="match status" value="1"/>
</dbReference>
<evidence type="ECO:0000256" key="5">
    <source>
        <dbReference type="SAM" id="MobiDB-lite"/>
    </source>
</evidence>
<dbReference type="Pfam" id="PF12066">
    <property type="entry name" value="SERRATE_Ars2_N"/>
    <property type="match status" value="1"/>
</dbReference>
<dbReference type="OrthoDB" id="342064at2759"/>
<keyword evidence="4" id="KW-0863">Zinc-finger</keyword>
<dbReference type="InterPro" id="IPR013087">
    <property type="entry name" value="Znf_C2H2_type"/>
</dbReference>
<evidence type="ECO:0000313" key="8">
    <source>
        <dbReference type="Proteomes" id="UP000037751"/>
    </source>
</evidence>
<dbReference type="Pfam" id="PF04959">
    <property type="entry name" value="ARS2"/>
    <property type="match status" value="1"/>
</dbReference>
<dbReference type="GO" id="GO:0016604">
    <property type="term" value="C:nuclear body"/>
    <property type="evidence" value="ECO:0007669"/>
    <property type="project" value="TreeGrafter"/>
</dbReference>
<keyword evidence="4" id="KW-0479">Metal-binding</keyword>
<dbReference type="InterPro" id="IPR007042">
    <property type="entry name" value="SERRATE/Ars2_C"/>
</dbReference>
<comment type="caution">
    <text evidence="7">The sequence shown here is derived from an EMBL/GenBank/DDBJ whole genome shotgun (WGS) entry which is preliminary data.</text>
</comment>
<evidence type="ECO:0000259" key="6">
    <source>
        <dbReference type="PROSITE" id="PS50157"/>
    </source>
</evidence>
<accession>A0A0M9VR59</accession>
<dbReference type="InterPro" id="IPR035979">
    <property type="entry name" value="RBD_domain_sf"/>
</dbReference>
<dbReference type="GeneID" id="28729453"/>
<organism evidence="7 8">
    <name type="scientific">Malassezia pachydermatis</name>
    <dbReference type="NCBI Taxonomy" id="77020"/>
    <lineage>
        <taxon>Eukaryota</taxon>
        <taxon>Fungi</taxon>
        <taxon>Dikarya</taxon>
        <taxon>Basidiomycota</taxon>
        <taxon>Ustilaginomycotina</taxon>
        <taxon>Malasseziomycetes</taxon>
        <taxon>Malasseziales</taxon>
        <taxon>Malasseziaceae</taxon>
        <taxon>Malassezia</taxon>
    </lineage>
</organism>
<protein>
    <submittedName>
        <fullName evidence="7">Arsenite-resistant protein asr2</fullName>
    </submittedName>
</protein>
<keyword evidence="8" id="KW-1185">Reference proteome</keyword>
<evidence type="ECO:0000256" key="2">
    <source>
        <dbReference type="ARBA" id="ARBA00005407"/>
    </source>
</evidence>
<dbReference type="GO" id="GO:0016070">
    <property type="term" value="P:RNA metabolic process"/>
    <property type="evidence" value="ECO:0007669"/>
    <property type="project" value="UniProtKB-ARBA"/>
</dbReference>
<dbReference type="AlphaFoldDB" id="A0A0M9VR59"/>
<keyword evidence="4" id="KW-0862">Zinc</keyword>
<dbReference type="Proteomes" id="UP000037751">
    <property type="component" value="Unassembled WGS sequence"/>
</dbReference>
<keyword evidence="3" id="KW-0539">Nucleus</keyword>
<dbReference type="SUPFAM" id="SSF54928">
    <property type="entry name" value="RNA-binding domain, RBD"/>
    <property type="match status" value="1"/>
</dbReference>
<dbReference type="PROSITE" id="PS50157">
    <property type="entry name" value="ZINC_FINGER_C2H2_2"/>
    <property type="match status" value="1"/>
</dbReference>
<dbReference type="RefSeq" id="XP_017993875.1">
    <property type="nucleotide sequence ID" value="XM_018137577.1"/>
</dbReference>
<evidence type="ECO:0000256" key="3">
    <source>
        <dbReference type="ARBA" id="ARBA00023242"/>
    </source>
</evidence>
<evidence type="ECO:0000256" key="1">
    <source>
        <dbReference type="ARBA" id="ARBA00004123"/>
    </source>
</evidence>
<sequence>MSEHAHRTGEALPTQEEWIQKYKNYRVEYKWQALWSYFLHHQGDEWFKEKYSPDVRFQEARKQRRRAGRIGHKKAWLNELRAGVLDHVCFDLKASSSTQPTSMYTVTNRYGNEKHYDTDILTIPPDSEHQLLVRTWPPDLPRVELEDHLRTCPGFRYVALLEPIPQRRYHRAGIAVFEPGTDMREAIRRLDGKMFGDFMLHLAVMDRPSNSRLRIAPASTNTLSRLTTDLARAKKLLVKMEDEDRTSLFADEFLVGGDTWTWLGVSLCDEIAAHLQRLAPRDADSDKEKRVQLKKALDLHLDALRRVYHVDYYLCLQCDSREELERRSACHVRRQPAEVDEEATYVDVEHWWLDHHDTKIKLFLDPAHVLPMVGGIDRDALEESLTSQYIVQLDEGKFQCTVPTSHGACGKLFKAAGFTRKHIRNRHTHWLEERGGDRYAFASYFNSYLCDPMRMMSTNGPKDGKSEDVPRPASPLRAGERAVQQRAAPRSSRPGCYQDLDGAASGEITELQY</sequence>
<reference evidence="7 8" key="1">
    <citation type="submission" date="2015-07" db="EMBL/GenBank/DDBJ databases">
        <title>Draft Genome Sequence of Malassezia furfur CBS1878 and Malassezia pachydermatis CBS1879.</title>
        <authorList>
            <person name="Triana S."/>
            <person name="Ohm R."/>
            <person name="Gonzalez A."/>
            <person name="DeCock H."/>
            <person name="Restrepo S."/>
            <person name="Celis A."/>
        </authorList>
    </citation>
    <scope>NUCLEOTIDE SEQUENCE [LARGE SCALE GENOMIC DNA]</scope>
    <source>
        <strain evidence="7 8">CBS 1879</strain>
    </source>
</reference>
<dbReference type="GO" id="GO:0031047">
    <property type="term" value="P:regulatory ncRNA-mediated gene silencing"/>
    <property type="evidence" value="ECO:0007669"/>
    <property type="project" value="UniProtKB-ARBA"/>
</dbReference>
<dbReference type="InterPro" id="IPR021933">
    <property type="entry name" value="SERRATE/Ars2_N"/>
</dbReference>
<comment type="similarity">
    <text evidence="2">Belongs to the ARS2 family.</text>
</comment>
<feature type="domain" description="C2H2-type" evidence="6">
    <location>
        <begin position="398"/>
        <end position="428"/>
    </location>
</feature>
<name>A0A0M9VR59_9BASI</name>
<feature type="region of interest" description="Disordered" evidence="5">
    <location>
        <begin position="456"/>
        <end position="513"/>
    </location>
</feature>
<gene>
    <name evidence="7" type="ORF">Malapachy_3098</name>
</gene>
<evidence type="ECO:0000313" key="7">
    <source>
        <dbReference type="EMBL" id="KOS16243.1"/>
    </source>
</evidence>
<comment type="subcellular location">
    <subcellularLocation>
        <location evidence="1">Nucleus</location>
    </subcellularLocation>
</comment>
<dbReference type="EMBL" id="LGAV01000001">
    <property type="protein sequence ID" value="KOS16243.1"/>
    <property type="molecule type" value="Genomic_DNA"/>
</dbReference>